<name>A0AAQ3LWY3_9PEZI</name>
<evidence type="ECO:0000313" key="2">
    <source>
        <dbReference type="EMBL" id="WPG97491.1"/>
    </source>
</evidence>
<keyword evidence="3" id="KW-1185">Reference proteome</keyword>
<proteinExistence type="predicted"/>
<feature type="region of interest" description="Disordered" evidence="1">
    <location>
        <begin position="201"/>
        <end position="229"/>
    </location>
</feature>
<organism evidence="2 3">
    <name type="scientific">Acrodontium crateriforme</name>
    <dbReference type="NCBI Taxonomy" id="150365"/>
    <lineage>
        <taxon>Eukaryota</taxon>
        <taxon>Fungi</taxon>
        <taxon>Dikarya</taxon>
        <taxon>Ascomycota</taxon>
        <taxon>Pezizomycotina</taxon>
        <taxon>Dothideomycetes</taxon>
        <taxon>Dothideomycetidae</taxon>
        <taxon>Mycosphaerellales</taxon>
        <taxon>Teratosphaeriaceae</taxon>
        <taxon>Acrodontium</taxon>
    </lineage>
</organism>
<accession>A0AAQ3LWY3</accession>
<evidence type="ECO:0000256" key="1">
    <source>
        <dbReference type="SAM" id="MobiDB-lite"/>
    </source>
</evidence>
<feature type="compositionally biased region" description="Basic residues" evidence="1">
    <location>
        <begin position="212"/>
        <end position="228"/>
    </location>
</feature>
<evidence type="ECO:0000313" key="3">
    <source>
        <dbReference type="Proteomes" id="UP001303373"/>
    </source>
</evidence>
<reference evidence="2 3" key="1">
    <citation type="submission" date="2023-11" db="EMBL/GenBank/DDBJ databases">
        <title>An acidophilic fungus is an integral part of prey digestion in a carnivorous sundew plant.</title>
        <authorList>
            <person name="Tsai I.J."/>
        </authorList>
    </citation>
    <scope>NUCLEOTIDE SEQUENCE [LARGE SCALE GENOMIC DNA]</scope>
    <source>
        <strain evidence="2">169a</strain>
    </source>
</reference>
<feature type="compositionally biased region" description="Polar residues" evidence="1">
    <location>
        <begin position="73"/>
        <end position="83"/>
    </location>
</feature>
<dbReference type="Proteomes" id="UP001303373">
    <property type="component" value="Chromosome 1"/>
</dbReference>
<sequence length="265" mass="30160">MLAVSSLSSATGFIGDRYHQYNYTIFVYSPPSLEQHIRPSKIDPTSPNMATEVWSNYGHSHFETQGRRPVSARTVTDYSQTKPCRSMQRRDKYAGAMMIPPAVDCDVSAPSYVRSLPSLAASATHRQGFVPGTPPPDYFVSGASRYDSKMFRQAYASHCKTRPCHRLNDQGTLAMSQYFRGRQRIQELDDTDFDDSCSVAPEDSISQVSSNRTHRSKHTTRTRRKHTVVHSDDGGEALWGEDEQRYFDPVTGRWLRNVRPYFSRM</sequence>
<dbReference type="AlphaFoldDB" id="A0AAQ3LWY3"/>
<gene>
    <name evidence="2" type="ORF">R9X50_00026800</name>
</gene>
<dbReference type="EMBL" id="CP138580">
    <property type="protein sequence ID" value="WPG97491.1"/>
    <property type="molecule type" value="Genomic_DNA"/>
</dbReference>
<feature type="region of interest" description="Disordered" evidence="1">
    <location>
        <begin position="65"/>
        <end position="86"/>
    </location>
</feature>
<protein>
    <submittedName>
        <fullName evidence="2">Uncharacterized protein</fullName>
    </submittedName>
</protein>